<gene>
    <name evidence="1" type="ORF">MGG_14997</name>
</gene>
<name>G4NLH8_PYRO7</name>
<organism evidence="1 2">
    <name type="scientific">Pyricularia oryzae (strain 70-15 / ATCC MYA-4617 / FGSC 8958)</name>
    <name type="common">Rice blast fungus</name>
    <name type="synonym">Magnaporthe oryzae</name>
    <dbReference type="NCBI Taxonomy" id="242507"/>
    <lineage>
        <taxon>Eukaryota</taxon>
        <taxon>Fungi</taxon>
        <taxon>Dikarya</taxon>
        <taxon>Ascomycota</taxon>
        <taxon>Pezizomycotina</taxon>
        <taxon>Sordariomycetes</taxon>
        <taxon>Sordariomycetidae</taxon>
        <taxon>Magnaporthales</taxon>
        <taxon>Pyriculariaceae</taxon>
        <taxon>Pyricularia</taxon>
    </lineage>
</organism>
<keyword evidence="2" id="KW-1185">Reference proteome</keyword>
<evidence type="ECO:0000313" key="2">
    <source>
        <dbReference type="Proteomes" id="UP000009058"/>
    </source>
</evidence>
<sequence length="72" mass="8347">MAFPYSSLPWGCGALNRERGHRFGRDHIPTKPLGNRHTRPYHIFTSDCRPLLVRRHITRASRAKPPLGQQQM</sequence>
<dbReference type="EMBL" id="CM001237">
    <property type="protein sequence ID" value="EHA46031.1"/>
    <property type="molecule type" value="Genomic_DNA"/>
</dbReference>
<proteinExistence type="predicted"/>
<protein>
    <submittedName>
        <fullName evidence="1">Uncharacterized protein</fullName>
    </submittedName>
</protein>
<evidence type="ECO:0000313" key="1">
    <source>
        <dbReference type="EMBL" id="EHA46031.1"/>
    </source>
</evidence>
<dbReference type="InParanoid" id="G4NLH8"/>
<reference key="2">
    <citation type="submission" date="2011-05" db="EMBL/GenBank/DDBJ databases">
        <title>The Genome Sequence of Magnaporthe oryzae 70-15.</title>
        <authorList>
            <consortium name="The Broad Institute Genome Sequencing Platform"/>
            <person name="Ma L.-J."/>
            <person name="Dead R."/>
            <person name="Young S.K."/>
            <person name="Zeng Q."/>
            <person name="Gargeya S."/>
            <person name="Fitzgerald M."/>
            <person name="Haas B."/>
            <person name="Abouelleil A."/>
            <person name="Alvarado L."/>
            <person name="Arachchi H.M."/>
            <person name="Berlin A."/>
            <person name="Brown A."/>
            <person name="Chapman S.B."/>
            <person name="Chen Z."/>
            <person name="Dunbar C."/>
            <person name="Freedman E."/>
            <person name="Gearin G."/>
            <person name="Gellesch M."/>
            <person name="Goldberg J."/>
            <person name="Griggs A."/>
            <person name="Gujja S."/>
            <person name="Heiman D."/>
            <person name="Howarth C."/>
            <person name="Larson L."/>
            <person name="Lui A."/>
            <person name="MacDonald P.J.P."/>
            <person name="Mehta T."/>
            <person name="Montmayeur A."/>
            <person name="Murphy C."/>
            <person name="Neiman D."/>
            <person name="Pearson M."/>
            <person name="Priest M."/>
            <person name="Roberts A."/>
            <person name="Saif S."/>
            <person name="Shea T."/>
            <person name="Shenoy N."/>
            <person name="Sisk P."/>
            <person name="Stolte C."/>
            <person name="Sykes S."/>
            <person name="Yandava C."/>
            <person name="Wortman J."/>
            <person name="Nusbaum C."/>
            <person name="Birren B."/>
        </authorList>
    </citation>
    <scope>NUCLEOTIDE SEQUENCE</scope>
    <source>
        <strain>70-15</strain>
    </source>
</reference>
<dbReference type="Proteomes" id="UP000009058">
    <property type="component" value="Chromosome 7"/>
</dbReference>
<dbReference type="RefSeq" id="XP_003720774.1">
    <property type="nucleotide sequence ID" value="XM_003720726.1"/>
</dbReference>
<dbReference type="AlphaFoldDB" id="G4NLH8"/>
<dbReference type="VEuPathDB" id="FungiDB:MGG_14997"/>
<dbReference type="HOGENOM" id="CLU_2722704_0_0_1"/>
<accession>G4NLH8</accession>
<dbReference type="GeneID" id="12984786"/>
<dbReference type="KEGG" id="mgr:MGG_14997"/>
<reference evidence="1 2" key="1">
    <citation type="journal article" date="2005" name="Nature">
        <title>The genome sequence of the rice blast fungus Magnaporthe grisea.</title>
        <authorList>
            <person name="Dean R.A."/>
            <person name="Talbot N.J."/>
            <person name="Ebbole D.J."/>
            <person name="Farman M.L."/>
            <person name="Mitchell T.K."/>
            <person name="Orbach M.J."/>
            <person name="Thon M."/>
            <person name="Kulkarni R."/>
            <person name="Xu J.R."/>
            <person name="Pan H."/>
            <person name="Read N.D."/>
            <person name="Lee Y.H."/>
            <person name="Carbone I."/>
            <person name="Brown D."/>
            <person name="Oh Y.Y."/>
            <person name="Donofrio N."/>
            <person name="Jeong J.S."/>
            <person name="Soanes D.M."/>
            <person name="Djonovic S."/>
            <person name="Kolomiets E."/>
            <person name="Rehmeyer C."/>
            <person name="Li W."/>
            <person name="Harding M."/>
            <person name="Kim S."/>
            <person name="Lebrun M.H."/>
            <person name="Bohnert H."/>
            <person name="Coughlan S."/>
            <person name="Butler J."/>
            <person name="Calvo S."/>
            <person name="Ma L.J."/>
            <person name="Nicol R."/>
            <person name="Purcell S."/>
            <person name="Nusbaum C."/>
            <person name="Galagan J.E."/>
            <person name="Birren B.W."/>
        </authorList>
    </citation>
    <scope>NUCLEOTIDE SEQUENCE [LARGE SCALE GENOMIC DNA]</scope>
    <source>
        <strain evidence="2">70-15 / ATCC MYA-4617 / FGSC 8958</strain>
    </source>
</reference>